<dbReference type="EMBL" id="VSSQ01030417">
    <property type="protein sequence ID" value="MPM80944.1"/>
    <property type="molecule type" value="Genomic_DNA"/>
</dbReference>
<proteinExistence type="predicted"/>
<gene>
    <name evidence="1" type="ORF">SDC9_127995</name>
</gene>
<sequence>MRTSVLSYFARHHPHTYQPLLDGRKNACHRSFQLTLIPLECHVRGAAGGLPSHRATKGGPGAVHRYVARPFFGTKPIVIVGDRQQIRTGGPVVGIQFRNKPVLHEILAQKLNRIQAIEPKAGNRLGFFTRELNRALGGTGEIDSNPTCRAHLGCIQCRPPEVPPALVFHQLTGIAVAIHRTRRQMKSGLARRRVVVHSHHQRAIAHFDAHATPRLSIDLICHHPVARADREGGCRQCSRAHPGQTHQTRLDYEFHAHALISNWLICAEFTNQDTLRDTG</sequence>
<organism evidence="1">
    <name type="scientific">bioreactor metagenome</name>
    <dbReference type="NCBI Taxonomy" id="1076179"/>
    <lineage>
        <taxon>unclassified sequences</taxon>
        <taxon>metagenomes</taxon>
        <taxon>ecological metagenomes</taxon>
    </lineage>
</organism>
<accession>A0A645CVK4</accession>
<name>A0A645CVK4_9ZZZZ</name>
<comment type="caution">
    <text evidence="1">The sequence shown here is derived from an EMBL/GenBank/DDBJ whole genome shotgun (WGS) entry which is preliminary data.</text>
</comment>
<reference evidence="1" key="1">
    <citation type="submission" date="2019-08" db="EMBL/GenBank/DDBJ databases">
        <authorList>
            <person name="Kucharzyk K."/>
            <person name="Murdoch R.W."/>
            <person name="Higgins S."/>
            <person name="Loffler F."/>
        </authorList>
    </citation>
    <scope>NUCLEOTIDE SEQUENCE</scope>
</reference>
<protein>
    <submittedName>
        <fullName evidence="1">Uncharacterized protein</fullName>
    </submittedName>
</protein>
<evidence type="ECO:0000313" key="1">
    <source>
        <dbReference type="EMBL" id="MPM80944.1"/>
    </source>
</evidence>
<dbReference type="AlphaFoldDB" id="A0A645CVK4"/>